<keyword evidence="3" id="KW-0964">Secreted</keyword>
<feature type="chain" id="PRO_5025554019" evidence="7">
    <location>
        <begin position="27"/>
        <end position="578"/>
    </location>
</feature>
<dbReference type="Proteomes" id="UP000478417">
    <property type="component" value="Unassembled WGS sequence"/>
</dbReference>
<comment type="similarity">
    <text evidence="2">Belongs to the glycosyl hydrolase 16 family.</text>
</comment>
<dbReference type="Gene3D" id="2.60.120.200">
    <property type="match status" value="1"/>
</dbReference>
<dbReference type="PROSITE" id="PS51762">
    <property type="entry name" value="GH16_2"/>
    <property type="match status" value="1"/>
</dbReference>
<evidence type="ECO:0000256" key="5">
    <source>
        <dbReference type="ARBA" id="ARBA00022837"/>
    </source>
</evidence>
<keyword evidence="4 7" id="KW-0732">Signal</keyword>
<evidence type="ECO:0000256" key="7">
    <source>
        <dbReference type="SAM" id="SignalP"/>
    </source>
</evidence>
<dbReference type="EMBL" id="JAAGNX010000001">
    <property type="protein sequence ID" value="NDV61451.1"/>
    <property type="molecule type" value="Genomic_DNA"/>
</dbReference>
<feature type="signal peptide" evidence="7">
    <location>
        <begin position="1"/>
        <end position="26"/>
    </location>
</feature>
<evidence type="ECO:0000256" key="2">
    <source>
        <dbReference type="ARBA" id="ARBA00006865"/>
    </source>
</evidence>
<name>A0A6B2LXT9_9BACT</name>
<feature type="region of interest" description="Disordered" evidence="6">
    <location>
        <begin position="273"/>
        <end position="332"/>
    </location>
</feature>
<dbReference type="GO" id="GO:0005975">
    <property type="term" value="P:carbohydrate metabolic process"/>
    <property type="evidence" value="ECO:0007669"/>
    <property type="project" value="InterPro"/>
</dbReference>
<organism evidence="9 10">
    <name type="scientific">Oceanipulchritudo coccoides</name>
    <dbReference type="NCBI Taxonomy" id="2706888"/>
    <lineage>
        <taxon>Bacteria</taxon>
        <taxon>Pseudomonadati</taxon>
        <taxon>Verrucomicrobiota</taxon>
        <taxon>Opitutia</taxon>
        <taxon>Puniceicoccales</taxon>
        <taxon>Oceanipulchritudinaceae</taxon>
        <taxon>Oceanipulchritudo</taxon>
    </lineage>
</organism>
<dbReference type="GO" id="GO:0005509">
    <property type="term" value="F:calcium ion binding"/>
    <property type="evidence" value="ECO:0007669"/>
    <property type="project" value="InterPro"/>
</dbReference>
<dbReference type="InterPro" id="IPR013320">
    <property type="entry name" value="ConA-like_dom_sf"/>
</dbReference>
<dbReference type="Pfam" id="PF00722">
    <property type="entry name" value="Glyco_hydro_16"/>
    <property type="match status" value="1"/>
</dbReference>
<dbReference type="AlphaFoldDB" id="A0A6B2LXT9"/>
<evidence type="ECO:0000259" key="8">
    <source>
        <dbReference type="PROSITE" id="PS51762"/>
    </source>
</evidence>
<feature type="domain" description="GH16" evidence="8">
    <location>
        <begin position="36"/>
        <end position="270"/>
    </location>
</feature>
<dbReference type="Pfam" id="PF18884">
    <property type="entry name" value="TSP3_bac"/>
    <property type="match status" value="2"/>
</dbReference>
<dbReference type="SUPFAM" id="SSF49899">
    <property type="entry name" value="Concanavalin A-like lectins/glucanases"/>
    <property type="match status" value="1"/>
</dbReference>
<evidence type="ECO:0000313" key="9">
    <source>
        <dbReference type="EMBL" id="NDV61451.1"/>
    </source>
</evidence>
<evidence type="ECO:0000256" key="1">
    <source>
        <dbReference type="ARBA" id="ARBA00004613"/>
    </source>
</evidence>
<evidence type="ECO:0000256" key="6">
    <source>
        <dbReference type="SAM" id="MobiDB-lite"/>
    </source>
</evidence>
<dbReference type="GO" id="GO:0004553">
    <property type="term" value="F:hydrolase activity, hydrolyzing O-glycosyl compounds"/>
    <property type="evidence" value="ECO:0007669"/>
    <property type="project" value="InterPro"/>
</dbReference>
<dbReference type="CDD" id="cd08023">
    <property type="entry name" value="GH16_laminarinase_like"/>
    <property type="match status" value="1"/>
</dbReference>
<dbReference type="PANTHER" id="PTHR10963:SF55">
    <property type="entry name" value="GLYCOSIDE HYDROLASE FAMILY 16 PROTEIN"/>
    <property type="match status" value="1"/>
</dbReference>
<keyword evidence="5" id="KW-0106">Calcium</keyword>
<evidence type="ECO:0000256" key="4">
    <source>
        <dbReference type="ARBA" id="ARBA00022729"/>
    </source>
</evidence>
<comment type="caution">
    <text evidence="9">The sequence shown here is derived from an EMBL/GenBank/DDBJ whole genome shotgun (WGS) entry which is preliminary data.</text>
</comment>
<reference evidence="9 10" key="1">
    <citation type="submission" date="2020-02" db="EMBL/GenBank/DDBJ databases">
        <title>Albibacoteraceae fam. nov., the first described family within the subdivision 4 Verrucomicrobia.</title>
        <authorList>
            <person name="Xi F."/>
        </authorList>
    </citation>
    <scope>NUCLEOTIDE SEQUENCE [LARGE SCALE GENOMIC DNA]</scope>
    <source>
        <strain evidence="9 10">CK1056</strain>
    </source>
</reference>
<evidence type="ECO:0000313" key="10">
    <source>
        <dbReference type="Proteomes" id="UP000478417"/>
    </source>
</evidence>
<protein>
    <submittedName>
        <fullName evidence="9">Glycoside hydrolase family 16 protein</fullName>
    </submittedName>
</protein>
<feature type="compositionally biased region" description="Basic and acidic residues" evidence="6">
    <location>
        <begin position="315"/>
        <end position="325"/>
    </location>
</feature>
<dbReference type="InterPro" id="IPR050546">
    <property type="entry name" value="Glycosyl_Hydrlase_16"/>
</dbReference>
<sequence length="578" mass="64184">MLHHSLSRLLTLCIVHGLAVCATSFAEPVLIWSDEFEVDGLPDPEKWGYQDGLGYNRELQFYTRERMENTRVENGVLVIEAHKEDIPVNRFGLTAPYSSGRLFSQGRGEWQYGRFEIRAKLPIGRGTWAALWMFTAKHAYGRWPRSGEIDIMEHVGHEMDAVHGTAHMANASGAGGVGYTATIENVDTTFHDYAVEWSPSEIKWFVDGVEYYTYENPQTGWEDWPFDQPFYLILNLAVGGDWGGSQGIDPDIWPQRMEVDYVRVYDLGDTPSLNNDLDELPDAVDPDDDNDGLSDLEEANLKTNPYLSDTDGDGFTDKEEVDGGSHPKRSLSTLENRNELIFNTDFSTGISPWLMQTSLFSDTGEQIAILQSWRGASDISAYVDTTSGTNITFNHHEGTRSSARTSNLLFQDTELKPRIEGFFLDFSPGDIVHFQGTASSLRSDETVTTEAVIFVYDSNGAPLPASVSVAIDSVSGDFNLSTTLEAGPVSGVLTGFAIRTPKDSTGSITFSNLSATVEKVTTWANWTSTDGSNVDTGDWLGWIYIKEAPWIWSHALSTWIYLPEDHVTASGAWTYVAK</sequence>
<accession>A0A6B2LXT9</accession>
<evidence type="ECO:0000256" key="3">
    <source>
        <dbReference type="ARBA" id="ARBA00022525"/>
    </source>
</evidence>
<dbReference type="InterPro" id="IPR028974">
    <property type="entry name" value="TSP_type-3_rpt"/>
</dbReference>
<proteinExistence type="inferred from homology"/>
<keyword evidence="10" id="KW-1185">Reference proteome</keyword>
<dbReference type="Gene3D" id="4.10.1080.10">
    <property type="entry name" value="TSP type-3 repeat"/>
    <property type="match status" value="1"/>
</dbReference>
<feature type="compositionally biased region" description="Acidic residues" evidence="6">
    <location>
        <begin position="276"/>
        <end position="298"/>
    </location>
</feature>
<keyword evidence="9" id="KW-0378">Hydrolase</keyword>
<comment type="subcellular location">
    <subcellularLocation>
        <location evidence="1">Secreted</location>
    </subcellularLocation>
</comment>
<dbReference type="InterPro" id="IPR000757">
    <property type="entry name" value="Beta-glucanase-like"/>
</dbReference>
<dbReference type="InterPro" id="IPR059100">
    <property type="entry name" value="TSP3_bac"/>
</dbReference>
<dbReference type="RefSeq" id="WP_163962402.1">
    <property type="nucleotide sequence ID" value="NZ_JAAGNX010000001.1"/>
</dbReference>
<gene>
    <name evidence="9" type="ORF">G0Q06_03205</name>
</gene>
<dbReference type="PANTHER" id="PTHR10963">
    <property type="entry name" value="GLYCOSYL HYDROLASE-RELATED"/>
    <property type="match status" value="1"/>
</dbReference>